<dbReference type="GlyGen" id="A0A8V0XRB7">
    <property type="glycosylation" value="1 site"/>
</dbReference>
<dbReference type="Proteomes" id="UP000000539">
    <property type="component" value="Chromosome 4"/>
</dbReference>
<organism evidence="2 3">
    <name type="scientific">Gallus gallus</name>
    <name type="common">Chicken</name>
    <dbReference type="NCBI Taxonomy" id="9031"/>
    <lineage>
        <taxon>Eukaryota</taxon>
        <taxon>Metazoa</taxon>
        <taxon>Chordata</taxon>
        <taxon>Craniata</taxon>
        <taxon>Vertebrata</taxon>
        <taxon>Euteleostomi</taxon>
        <taxon>Archelosauria</taxon>
        <taxon>Archosauria</taxon>
        <taxon>Dinosauria</taxon>
        <taxon>Saurischia</taxon>
        <taxon>Theropoda</taxon>
        <taxon>Coelurosauria</taxon>
        <taxon>Aves</taxon>
        <taxon>Neognathae</taxon>
        <taxon>Galloanserae</taxon>
        <taxon>Galliformes</taxon>
        <taxon>Phasianidae</taxon>
        <taxon>Phasianinae</taxon>
        <taxon>Gallus</taxon>
    </lineage>
</organism>
<evidence type="ECO:0000256" key="1">
    <source>
        <dbReference type="SAM" id="MobiDB-lite"/>
    </source>
</evidence>
<sequence length="592" mass="64045">MRTEQSDAGRAWGRPAVRAAGRDGRDGTGRDGARSGAGRCPVGAGPGGRRKRAGPGRAQPLPMPRRKAVPALGSLCLQSLVQHMQSVWVKDYSENYLDEYSFRFVMGPFNDLAGSLVQDLIRLLGESRRLSRAALHLLLLPHLQELSLRYCPSLVSNAIGQLITVRCKSLSALDLHGCSRLSADVLVDLAEELPLLSRLGLAETQANVQVLAAVGSSCRRLRELDVSRCRKVTPRALRHLAYDPLERTPGCPALRVLLARGLEPAGGDAVSALAFVLLALPLLEVLAHGDVPAALGLLHAGRLDGDADADGFPSLRELARRRGGPPLALPLRRLEELTEPELPAARAVCPDAEEVSACLGDGPTDGWDALPRWGRLARLGLSCAGPRGRALCEALPLARGVGPRLQTLALHGFLLEDELALCALLGCCPNLRDFSAELLPPPRGRPDAEPPEEPPRWDTELLPRGLPRLRSFSLALPGPVPAPHGLLLRATLASLLCRSPRLQSLRLLGIALPLDSVFETVLTAPGPPLQELQELSLVESRVSGRTVRLLLASDGRLRRLDVSRCRDVHRRDYDGFLQAVRKQRLDLDIAWE</sequence>
<feature type="region of interest" description="Disordered" evidence="1">
    <location>
        <begin position="1"/>
        <end position="64"/>
    </location>
</feature>
<reference evidence="2" key="3">
    <citation type="submission" date="2025-09" db="UniProtKB">
        <authorList>
            <consortium name="Ensembl"/>
        </authorList>
    </citation>
    <scope>IDENTIFICATION</scope>
    <source>
        <strain evidence="2">broiler</strain>
    </source>
</reference>
<feature type="compositionally biased region" description="Basic and acidic residues" evidence="1">
    <location>
        <begin position="20"/>
        <end position="33"/>
    </location>
</feature>
<dbReference type="Ensembl" id="ENSGALT00010014451.1">
    <property type="protein sequence ID" value="ENSGALP00010008481.1"/>
    <property type="gene ID" value="ENSGALG00010006038.1"/>
</dbReference>
<feature type="compositionally biased region" description="Low complexity" evidence="1">
    <location>
        <begin position="34"/>
        <end position="43"/>
    </location>
</feature>
<evidence type="ECO:0000313" key="3">
    <source>
        <dbReference type="Proteomes" id="UP000000539"/>
    </source>
</evidence>
<feature type="compositionally biased region" description="Basic and acidic residues" evidence="1">
    <location>
        <begin position="444"/>
        <end position="459"/>
    </location>
</feature>
<dbReference type="SMR" id="A0A8V0XRB7"/>
<dbReference type="SUPFAM" id="SSF52047">
    <property type="entry name" value="RNI-like"/>
    <property type="match status" value="2"/>
</dbReference>
<evidence type="ECO:0008006" key="4">
    <source>
        <dbReference type="Google" id="ProtNLM"/>
    </source>
</evidence>
<dbReference type="AlphaFoldDB" id="A0A8V0XRB7"/>
<gene>
    <name evidence="2" type="primary">LOC107056275</name>
</gene>
<reference evidence="2" key="2">
    <citation type="submission" date="2025-08" db="UniProtKB">
        <authorList>
            <consortium name="Ensembl"/>
        </authorList>
    </citation>
    <scope>IDENTIFICATION</scope>
    <source>
        <strain evidence="2">broiler</strain>
    </source>
</reference>
<keyword evidence="3" id="KW-1185">Reference proteome</keyword>
<reference evidence="2" key="1">
    <citation type="submission" date="2020-11" db="EMBL/GenBank/DDBJ databases">
        <title>Gallus gallus (Chicken) genome, bGalGal1, GRCg7b, maternal haplotype autosomes + Z &amp; W.</title>
        <authorList>
            <person name="Warren W."/>
            <person name="Formenti G."/>
            <person name="Fedrigo O."/>
            <person name="Haase B."/>
            <person name="Mountcastle J."/>
            <person name="Balacco J."/>
            <person name="Tracey A."/>
            <person name="Schneider V."/>
            <person name="Okimoto R."/>
            <person name="Cheng H."/>
            <person name="Hawken R."/>
            <person name="Howe K."/>
            <person name="Jarvis E.D."/>
        </authorList>
    </citation>
    <scope>NUCLEOTIDE SEQUENCE [LARGE SCALE GENOMIC DNA]</scope>
    <source>
        <strain evidence="2">Broiler</strain>
    </source>
</reference>
<accession>A0A8V0XRB7</accession>
<dbReference type="InterPro" id="IPR006553">
    <property type="entry name" value="Leu-rich_rpt_Cys-con_subtyp"/>
</dbReference>
<feature type="region of interest" description="Disordered" evidence="1">
    <location>
        <begin position="439"/>
        <end position="459"/>
    </location>
</feature>
<dbReference type="SMART" id="SM00367">
    <property type="entry name" value="LRR_CC"/>
    <property type="match status" value="4"/>
</dbReference>
<dbReference type="Gene3D" id="3.80.10.10">
    <property type="entry name" value="Ribonuclease Inhibitor"/>
    <property type="match status" value="1"/>
</dbReference>
<dbReference type="InterPro" id="IPR032675">
    <property type="entry name" value="LRR_dom_sf"/>
</dbReference>
<dbReference type="GeneID" id="107056275"/>
<protein>
    <recommendedName>
        <fullName evidence="4">F-box domain-containing protein</fullName>
    </recommendedName>
</protein>
<dbReference type="GeneTree" id="ENSGT01030000235337"/>
<proteinExistence type="predicted"/>
<evidence type="ECO:0000313" key="2">
    <source>
        <dbReference type="Ensembl" id="ENSGALP00010008481.1"/>
    </source>
</evidence>
<name>A0A8V0XRB7_CHICK</name>
<dbReference type="OrthoDB" id="16120at2759"/>
<dbReference type="PANTHER" id="PTHR13318">
    <property type="entry name" value="PARTNER OF PAIRED, ISOFORM B-RELATED"/>
    <property type="match status" value="1"/>
</dbReference>
<dbReference type="RefSeq" id="XP_040556059.1">
    <property type="nucleotide sequence ID" value="XM_040700125.2"/>
</dbReference>